<dbReference type="Proteomes" id="UP001153076">
    <property type="component" value="Unassembled WGS sequence"/>
</dbReference>
<reference evidence="4" key="1">
    <citation type="submission" date="2022-04" db="EMBL/GenBank/DDBJ databases">
        <title>Carnegiea gigantea Genome sequencing and assembly v2.</title>
        <authorList>
            <person name="Copetti D."/>
            <person name="Sanderson M.J."/>
            <person name="Burquez A."/>
            <person name="Wojciechowski M.F."/>
        </authorList>
    </citation>
    <scope>NUCLEOTIDE SEQUENCE</scope>
    <source>
        <strain evidence="4">SGP5-SGP5p</strain>
        <tissue evidence="4">Aerial part</tissue>
    </source>
</reference>
<keyword evidence="5" id="KW-1185">Reference proteome</keyword>
<feature type="region of interest" description="Disordered" evidence="1">
    <location>
        <begin position="1"/>
        <end position="27"/>
    </location>
</feature>
<protein>
    <recommendedName>
        <fullName evidence="6">Reverse transcriptase zinc-binding domain-containing protein</fullName>
    </recommendedName>
</protein>
<dbReference type="OrthoDB" id="428918at2759"/>
<evidence type="ECO:0000259" key="3">
    <source>
        <dbReference type="Pfam" id="PF13966"/>
    </source>
</evidence>
<evidence type="ECO:0000256" key="1">
    <source>
        <dbReference type="SAM" id="MobiDB-lite"/>
    </source>
</evidence>
<dbReference type="InterPro" id="IPR005135">
    <property type="entry name" value="Endo/exonuclease/phosphatase"/>
</dbReference>
<proteinExistence type="predicted"/>
<accession>A0A9Q1KAP7</accession>
<dbReference type="Pfam" id="PF03372">
    <property type="entry name" value="Exo_endo_phos"/>
    <property type="match status" value="1"/>
</dbReference>
<dbReference type="Gene3D" id="3.60.10.10">
    <property type="entry name" value="Endonuclease/exonuclease/phosphatase"/>
    <property type="match status" value="1"/>
</dbReference>
<dbReference type="SUPFAM" id="SSF56219">
    <property type="entry name" value="DNase I-like"/>
    <property type="match status" value="1"/>
</dbReference>
<evidence type="ECO:0000313" key="5">
    <source>
        <dbReference type="Proteomes" id="UP001153076"/>
    </source>
</evidence>
<name>A0A9Q1KAP7_9CARY</name>
<dbReference type="AlphaFoldDB" id="A0A9Q1KAP7"/>
<gene>
    <name evidence="4" type="ORF">Cgig2_020517</name>
</gene>
<evidence type="ECO:0000313" key="4">
    <source>
        <dbReference type="EMBL" id="KAJ8440029.1"/>
    </source>
</evidence>
<evidence type="ECO:0008006" key="6">
    <source>
        <dbReference type="Google" id="ProtNLM"/>
    </source>
</evidence>
<dbReference type="GO" id="GO:0003824">
    <property type="term" value="F:catalytic activity"/>
    <property type="evidence" value="ECO:0007669"/>
    <property type="project" value="InterPro"/>
</dbReference>
<feature type="region of interest" description="Disordered" evidence="1">
    <location>
        <begin position="33"/>
        <end position="52"/>
    </location>
</feature>
<comment type="caution">
    <text evidence="4">The sequence shown here is derived from an EMBL/GenBank/DDBJ whole genome shotgun (WGS) entry which is preliminary data.</text>
</comment>
<dbReference type="InterPro" id="IPR026960">
    <property type="entry name" value="RVT-Znf"/>
</dbReference>
<feature type="domain" description="Endonuclease/exonuclease/phosphatase" evidence="2">
    <location>
        <begin position="76"/>
        <end position="256"/>
    </location>
</feature>
<evidence type="ECO:0000259" key="2">
    <source>
        <dbReference type="Pfam" id="PF03372"/>
    </source>
</evidence>
<dbReference type="Pfam" id="PF13966">
    <property type="entry name" value="zf-RVT"/>
    <property type="match status" value="1"/>
</dbReference>
<organism evidence="4 5">
    <name type="scientific">Carnegiea gigantea</name>
    <dbReference type="NCBI Taxonomy" id="171969"/>
    <lineage>
        <taxon>Eukaryota</taxon>
        <taxon>Viridiplantae</taxon>
        <taxon>Streptophyta</taxon>
        <taxon>Embryophyta</taxon>
        <taxon>Tracheophyta</taxon>
        <taxon>Spermatophyta</taxon>
        <taxon>Magnoliopsida</taxon>
        <taxon>eudicotyledons</taxon>
        <taxon>Gunneridae</taxon>
        <taxon>Pentapetalae</taxon>
        <taxon>Caryophyllales</taxon>
        <taxon>Cactineae</taxon>
        <taxon>Cactaceae</taxon>
        <taxon>Cactoideae</taxon>
        <taxon>Echinocereeae</taxon>
        <taxon>Carnegiea</taxon>
    </lineage>
</organism>
<dbReference type="PANTHER" id="PTHR35218">
    <property type="entry name" value="RNASE H DOMAIN-CONTAINING PROTEIN"/>
    <property type="match status" value="1"/>
</dbReference>
<dbReference type="EMBL" id="JAKOGI010000201">
    <property type="protein sequence ID" value="KAJ8440029.1"/>
    <property type="molecule type" value="Genomic_DNA"/>
</dbReference>
<dbReference type="PANTHER" id="PTHR35218:SF9">
    <property type="entry name" value="ENDONUCLEASE_EXONUCLEASE_PHOSPHATASE DOMAIN-CONTAINING PROTEIN"/>
    <property type="match status" value="1"/>
</dbReference>
<dbReference type="InterPro" id="IPR036691">
    <property type="entry name" value="Endo/exonu/phosph_ase_sf"/>
</dbReference>
<feature type="domain" description="Reverse transcriptase zinc-binding" evidence="3">
    <location>
        <begin position="636"/>
        <end position="722"/>
    </location>
</feature>
<sequence>MGHHRSTHPQPAQVFPRKTGDVCYPGDPQQDPLQGIGTCVNPRNHDDRPMHHSHMQVDGIEVGPQIYINHQEFSILTWNVQGAGSCEFLYTLKEFIRKYSPKVLMLVETKISGNTVDTVCNKLKFDGRFRVEANGFSGGIWVLWNKEETQLNIVTLSEQYVTMQVSHNLGENWLFSAIYANPHESRREELWTDLEDFSRTNTTPWLLAGDFNETRNMEERRNYSEGLQRRCAKFDHWIENNGLMDLGYSGPRFTWNRGNIPTTRKALCNHQWRLQFEEARVKHLLQNNSDHCLLLISLDGNAPIQKVHRPFRFHVENFEEYLSSKWEQNTPLYPLLGRVAHALDDWNKITFENMFHKRNKLWGRLEDLGRYLGTPTINGRVTKHTFDSIMNRVDKRLAGWKTRILSNAGRLTLVQTVISTIPSFAMQMAKLLRSLCDDIDRKSNRFLWGGIEHHRGVHKVSWETITKTQEEGGFGLQPMRQLNTAFLSKLGWRLLAERNSLWSWILRAKYFQGRRDVNMVSPAKEASNAWRGITENFKNVQHGARFEVGNGSTALFWQHSWPLRQPLTTHALSEIPPQDKDRTVEEYWDTELGWRWEHFIAYLPDNILITIKSFFLSTGTENEDQLVWDRASDGNFSLKSVLGFIRDNDQGEKSPIWQLVWRAQAPQRIRFFLWLCAHDSVMMNVNLFKRGMSSSSYCKSCPDVEETTIHMLRHCPRAHALWTKLVPSTIQDRFFTPSTRDWLVFNLRPPTYIEDNWPMLFATIS</sequence>